<comment type="caution">
    <text evidence="5">The sequence shown here is derived from an EMBL/GenBank/DDBJ whole genome shotgun (WGS) entry which is preliminary data.</text>
</comment>
<evidence type="ECO:0000313" key="6">
    <source>
        <dbReference type="Proteomes" id="UP000308054"/>
    </source>
</evidence>
<dbReference type="InterPro" id="IPR036388">
    <property type="entry name" value="WH-like_DNA-bd_sf"/>
</dbReference>
<dbReference type="GO" id="GO:0006355">
    <property type="term" value="P:regulation of DNA-templated transcription"/>
    <property type="evidence" value="ECO:0007669"/>
    <property type="project" value="InterPro"/>
</dbReference>
<dbReference type="OrthoDB" id="105971at2"/>
<reference evidence="5 6" key="1">
    <citation type="journal article" date="2017" name="Int. J. Syst. Evol. Microbiol.">
        <title>Marinicauda algicola sp. nov., isolated from a marine red alga Rhodosorus marinus.</title>
        <authorList>
            <person name="Jeong S.E."/>
            <person name="Jeon S.H."/>
            <person name="Chun B.H."/>
            <person name="Kim D.W."/>
            <person name="Jeon C.O."/>
        </authorList>
    </citation>
    <scope>NUCLEOTIDE SEQUENCE [LARGE SCALE GENOMIC DNA]</scope>
    <source>
        <strain evidence="5 6">JCM 31718</strain>
    </source>
</reference>
<keyword evidence="6" id="KW-1185">Reference proteome</keyword>
<dbReference type="RefSeq" id="WP_135995822.1">
    <property type="nucleotide sequence ID" value="NZ_CP071057.1"/>
</dbReference>
<dbReference type="EMBL" id="SRXW01000002">
    <property type="protein sequence ID" value="TGY89282.1"/>
    <property type="molecule type" value="Genomic_DNA"/>
</dbReference>
<keyword evidence="3" id="KW-0812">Transmembrane</keyword>
<keyword evidence="3" id="KW-1133">Transmembrane helix</keyword>
<evidence type="ECO:0000313" key="5">
    <source>
        <dbReference type="EMBL" id="TGY89282.1"/>
    </source>
</evidence>
<proteinExistence type="predicted"/>
<keyword evidence="3" id="KW-0472">Membrane</keyword>
<dbReference type="GO" id="GO:0000160">
    <property type="term" value="P:phosphorelay signal transduction system"/>
    <property type="evidence" value="ECO:0007669"/>
    <property type="project" value="InterPro"/>
</dbReference>
<dbReference type="GO" id="GO:0003677">
    <property type="term" value="F:DNA binding"/>
    <property type="evidence" value="ECO:0007669"/>
    <property type="project" value="UniProtKB-UniRule"/>
</dbReference>
<feature type="domain" description="OmpR/PhoB-type" evidence="4">
    <location>
        <begin position="10"/>
        <end position="108"/>
    </location>
</feature>
<gene>
    <name evidence="5" type="ORF">E5163_09195</name>
</gene>
<dbReference type="Proteomes" id="UP000308054">
    <property type="component" value="Unassembled WGS sequence"/>
</dbReference>
<evidence type="ECO:0000256" key="3">
    <source>
        <dbReference type="SAM" id="Phobius"/>
    </source>
</evidence>
<dbReference type="PROSITE" id="PS51755">
    <property type="entry name" value="OMPR_PHOB"/>
    <property type="match status" value="1"/>
</dbReference>
<sequence>MDGSANQPGTPVIRIGDWLFEPRGQTLSGASGKVRLEYRAACLLALFARRADEVVTREEIEGALWPGRTLSPNSVAVVIAGLRKALGDDAKRPRYIETVPKRGYRMPASVVAAGKPAAAAGTRSRTVPRLGLALIAVLVAAAAALLATANTVREPPPPTLVVTVNDVRNQTGDAEFDAVATAISEIGAAWLASAGVPVLIRDRWDFDAADPSRGLFEDFGGDAVVYHVSSTLVREGPSVRLVMFSNDPRTDQVLWAWESEVSRDALAGTVEAALQSFLESAGLGPAR</sequence>
<dbReference type="AlphaFoldDB" id="A0A4S2H287"/>
<feature type="transmembrane region" description="Helical" evidence="3">
    <location>
        <begin position="130"/>
        <end position="149"/>
    </location>
</feature>
<dbReference type="Pfam" id="PF00486">
    <property type="entry name" value="Trans_reg_C"/>
    <property type="match status" value="1"/>
</dbReference>
<feature type="DNA-binding region" description="OmpR/PhoB-type" evidence="2">
    <location>
        <begin position="10"/>
        <end position="108"/>
    </location>
</feature>
<evidence type="ECO:0000259" key="4">
    <source>
        <dbReference type="PROSITE" id="PS51755"/>
    </source>
</evidence>
<evidence type="ECO:0000256" key="2">
    <source>
        <dbReference type="PROSITE-ProRule" id="PRU01091"/>
    </source>
</evidence>
<dbReference type="InterPro" id="IPR016032">
    <property type="entry name" value="Sig_transdc_resp-reg_C-effctor"/>
</dbReference>
<dbReference type="InterPro" id="IPR001867">
    <property type="entry name" value="OmpR/PhoB-type_DNA-bd"/>
</dbReference>
<dbReference type="CDD" id="cd00383">
    <property type="entry name" value="trans_reg_C"/>
    <property type="match status" value="1"/>
</dbReference>
<keyword evidence="1 2" id="KW-0238">DNA-binding</keyword>
<protein>
    <submittedName>
        <fullName evidence="5">Transcriptional regulator</fullName>
    </submittedName>
</protein>
<organism evidence="5 6">
    <name type="scientific">Marinicauda algicola</name>
    <dbReference type="NCBI Taxonomy" id="2029849"/>
    <lineage>
        <taxon>Bacteria</taxon>
        <taxon>Pseudomonadati</taxon>
        <taxon>Pseudomonadota</taxon>
        <taxon>Alphaproteobacteria</taxon>
        <taxon>Maricaulales</taxon>
        <taxon>Maricaulaceae</taxon>
        <taxon>Marinicauda</taxon>
    </lineage>
</organism>
<dbReference type="SMART" id="SM00862">
    <property type="entry name" value="Trans_reg_C"/>
    <property type="match status" value="1"/>
</dbReference>
<dbReference type="Gene3D" id="1.10.10.10">
    <property type="entry name" value="Winged helix-like DNA-binding domain superfamily/Winged helix DNA-binding domain"/>
    <property type="match status" value="1"/>
</dbReference>
<accession>A0A4S2H287</accession>
<evidence type="ECO:0000256" key="1">
    <source>
        <dbReference type="ARBA" id="ARBA00023125"/>
    </source>
</evidence>
<name>A0A4S2H287_9PROT</name>
<dbReference type="SUPFAM" id="SSF46894">
    <property type="entry name" value="C-terminal effector domain of the bipartite response regulators"/>
    <property type="match status" value="1"/>
</dbReference>